<dbReference type="Pfam" id="PF05739">
    <property type="entry name" value="SNARE"/>
    <property type="match status" value="1"/>
</dbReference>
<keyword evidence="3" id="KW-0813">Transport</keyword>
<keyword evidence="8 10" id="KW-0472">Membrane</keyword>
<evidence type="ECO:0000256" key="8">
    <source>
        <dbReference type="ARBA" id="ARBA00023136"/>
    </source>
</evidence>
<keyword evidence="6 10" id="KW-1133">Transmembrane helix</keyword>
<dbReference type="CDD" id="cd15841">
    <property type="entry name" value="SNARE_Qc"/>
    <property type="match status" value="1"/>
</dbReference>
<dbReference type="GO" id="GO:0031201">
    <property type="term" value="C:SNARE complex"/>
    <property type="evidence" value="ECO:0007669"/>
    <property type="project" value="TreeGrafter"/>
</dbReference>
<comment type="subcellular location">
    <subcellularLocation>
        <location evidence="1">Membrane</location>
        <topology evidence="1">Single-pass type IV membrane protein</topology>
    </subcellularLocation>
</comment>
<dbReference type="Gene3D" id="1.20.5.110">
    <property type="match status" value="1"/>
</dbReference>
<evidence type="ECO:0000313" key="12">
    <source>
        <dbReference type="EMBL" id="KAG0560891.1"/>
    </source>
</evidence>
<dbReference type="GO" id="GO:0006886">
    <property type="term" value="P:intracellular protein transport"/>
    <property type="evidence" value="ECO:0007669"/>
    <property type="project" value="TreeGrafter"/>
</dbReference>
<keyword evidence="7 9" id="KW-0175">Coiled coil</keyword>
<accession>A0A8T0GMX1</accession>
<evidence type="ECO:0000256" key="6">
    <source>
        <dbReference type="ARBA" id="ARBA00022989"/>
    </source>
</evidence>
<keyword evidence="5" id="KW-0653">Protein transport</keyword>
<feature type="transmembrane region" description="Helical" evidence="10">
    <location>
        <begin position="249"/>
        <end position="270"/>
    </location>
</feature>
<dbReference type="GO" id="GO:0006906">
    <property type="term" value="P:vesicle fusion"/>
    <property type="evidence" value="ECO:0007669"/>
    <property type="project" value="TreeGrafter"/>
</dbReference>
<keyword evidence="13" id="KW-1185">Reference proteome</keyword>
<protein>
    <recommendedName>
        <fullName evidence="11">t-SNARE coiled-coil homology domain-containing protein</fullName>
    </recommendedName>
</protein>
<feature type="coiled-coil region" evidence="9">
    <location>
        <begin position="215"/>
        <end position="246"/>
    </location>
</feature>
<comment type="caution">
    <text evidence="12">The sequence shown here is derived from an EMBL/GenBank/DDBJ whole genome shotgun (WGS) entry which is preliminary data.</text>
</comment>
<dbReference type="SMART" id="SM00397">
    <property type="entry name" value="t_SNARE"/>
    <property type="match status" value="1"/>
</dbReference>
<evidence type="ECO:0000256" key="5">
    <source>
        <dbReference type="ARBA" id="ARBA00022927"/>
    </source>
</evidence>
<dbReference type="GO" id="GO:0000149">
    <property type="term" value="F:SNARE binding"/>
    <property type="evidence" value="ECO:0007669"/>
    <property type="project" value="TreeGrafter"/>
</dbReference>
<feature type="domain" description="T-SNARE coiled-coil homology" evidence="11">
    <location>
        <begin position="177"/>
        <end position="239"/>
    </location>
</feature>
<evidence type="ECO:0000256" key="7">
    <source>
        <dbReference type="ARBA" id="ARBA00023054"/>
    </source>
</evidence>
<keyword evidence="4 10" id="KW-0812">Transmembrane</keyword>
<proteinExistence type="inferred from homology"/>
<dbReference type="GO" id="GO:0012505">
    <property type="term" value="C:endomembrane system"/>
    <property type="evidence" value="ECO:0007669"/>
    <property type="project" value="TreeGrafter"/>
</dbReference>
<sequence length="273" mass="30496">MSVIDILTRVDVLCKKYEKYDLDRQREEDAAVSGRDEFAKLYAAIEADIEATLQKAEEAKSEKDRATVATLNSGVRRSKAAIRAEIPKLQKLAVKKVKGITKEEQASRPDLVEELAARIDEISDGITGNLQNPMWGGKAGVSKPMEIRVDTMHPDDLMRPEHFEATEESTGFRQEFQARKTRQDQGLDVIAEGLATLKNMAGDINEELNKQAPLIDEADNKIEQAAADLKNTNVRLKDTVTKLRSNRNFCIDLILITIILGIAGYLYSVLRPQ</sequence>
<comment type="similarity">
    <text evidence="2">Belongs to the syntaxin family.</text>
</comment>
<evidence type="ECO:0000256" key="10">
    <source>
        <dbReference type="SAM" id="Phobius"/>
    </source>
</evidence>
<dbReference type="GO" id="GO:0048278">
    <property type="term" value="P:vesicle docking"/>
    <property type="evidence" value="ECO:0007669"/>
    <property type="project" value="TreeGrafter"/>
</dbReference>
<reference evidence="12" key="1">
    <citation type="submission" date="2020-06" db="EMBL/GenBank/DDBJ databases">
        <title>WGS assembly of Ceratodon purpureus strain R40.</title>
        <authorList>
            <person name="Carey S.B."/>
            <person name="Jenkins J."/>
            <person name="Shu S."/>
            <person name="Lovell J.T."/>
            <person name="Sreedasyam A."/>
            <person name="Maumus F."/>
            <person name="Tiley G.P."/>
            <person name="Fernandez-Pozo N."/>
            <person name="Barry K."/>
            <person name="Chen C."/>
            <person name="Wang M."/>
            <person name="Lipzen A."/>
            <person name="Daum C."/>
            <person name="Saski C.A."/>
            <person name="Payton A.C."/>
            <person name="Mcbreen J.C."/>
            <person name="Conrad R.E."/>
            <person name="Kollar L.M."/>
            <person name="Olsson S."/>
            <person name="Huttunen S."/>
            <person name="Landis J.B."/>
            <person name="Wickett N.J."/>
            <person name="Johnson M.G."/>
            <person name="Rensing S.A."/>
            <person name="Grimwood J."/>
            <person name="Schmutz J."/>
            <person name="Mcdaniel S.F."/>
        </authorList>
    </citation>
    <scope>NUCLEOTIDE SEQUENCE</scope>
    <source>
        <strain evidence="12">R40</strain>
    </source>
</reference>
<gene>
    <name evidence="12" type="ORF">KC19_9G022500</name>
</gene>
<dbReference type="Proteomes" id="UP000822688">
    <property type="component" value="Chromosome 9"/>
</dbReference>
<evidence type="ECO:0000256" key="9">
    <source>
        <dbReference type="SAM" id="Coils"/>
    </source>
</evidence>
<evidence type="ECO:0000256" key="4">
    <source>
        <dbReference type="ARBA" id="ARBA00022692"/>
    </source>
</evidence>
<dbReference type="AlphaFoldDB" id="A0A8T0GMX1"/>
<evidence type="ECO:0000256" key="1">
    <source>
        <dbReference type="ARBA" id="ARBA00004211"/>
    </source>
</evidence>
<dbReference type="PROSITE" id="PS50192">
    <property type="entry name" value="T_SNARE"/>
    <property type="match status" value="1"/>
</dbReference>
<dbReference type="InterPro" id="IPR045242">
    <property type="entry name" value="Syntaxin"/>
</dbReference>
<feature type="coiled-coil region" evidence="9">
    <location>
        <begin position="42"/>
        <end position="69"/>
    </location>
</feature>
<dbReference type="PANTHER" id="PTHR19957">
    <property type="entry name" value="SYNTAXIN"/>
    <property type="match status" value="1"/>
</dbReference>
<organism evidence="12 13">
    <name type="scientific">Ceratodon purpureus</name>
    <name type="common">Fire moss</name>
    <name type="synonym">Dicranum purpureum</name>
    <dbReference type="NCBI Taxonomy" id="3225"/>
    <lineage>
        <taxon>Eukaryota</taxon>
        <taxon>Viridiplantae</taxon>
        <taxon>Streptophyta</taxon>
        <taxon>Embryophyta</taxon>
        <taxon>Bryophyta</taxon>
        <taxon>Bryophytina</taxon>
        <taxon>Bryopsida</taxon>
        <taxon>Dicranidae</taxon>
        <taxon>Pseudoditrichales</taxon>
        <taxon>Ditrichaceae</taxon>
        <taxon>Ceratodon</taxon>
    </lineage>
</organism>
<dbReference type="SUPFAM" id="SSF58038">
    <property type="entry name" value="SNARE fusion complex"/>
    <property type="match status" value="1"/>
</dbReference>
<evidence type="ECO:0000313" key="13">
    <source>
        <dbReference type="Proteomes" id="UP000822688"/>
    </source>
</evidence>
<dbReference type="GO" id="GO:0005484">
    <property type="term" value="F:SNAP receptor activity"/>
    <property type="evidence" value="ECO:0007669"/>
    <property type="project" value="TreeGrafter"/>
</dbReference>
<evidence type="ECO:0000259" key="11">
    <source>
        <dbReference type="PROSITE" id="PS50192"/>
    </source>
</evidence>
<evidence type="ECO:0000256" key="2">
    <source>
        <dbReference type="ARBA" id="ARBA00009063"/>
    </source>
</evidence>
<dbReference type="EMBL" id="CM026430">
    <property type="protein sequence ID" value="KAG0560891.1"/>
    <property type="molecule type" value="Genomic_DNA"/>
</dbReference>
<dbReference type="FunFam" id="1.20.5.110:FF:000006">
    <property type="entry name" value="Syntaxin 6"/>
    <property type="match status" value="1"/>
</dbReference>
<evidence type="ECO:0000256" key="3">
    <source>
        <dbReference type="ARBA" id="ARBA00022448"/>
    </source>
</evidence>
<name>A0A8T0GMX1_CERPU</name>
<dbReference type="InterPro" id="IPR000727">
    <property type="entry name" value="T_SNARE_dom"/>
</dbReference>
<dbReference type="PANTHER" id="PTHR19957:SF124">
    <property type="entry name" value="SYNTAXIN-8"/>
    <property type="match status" value="1"/>
</dbReference>